<dbReference type="HOGENOM" id="CLU_3141425_0_0_9"/>
<protein>
    <submittedName>
        <fullName evidence="1">Uncharacterized protein</fullName>
    </submittedName>
</protein>
<proteinExistence type="predicted"/>
<reference evidence="2" key="1">
    <citation type="submission" date="2013-12" db="EMBL/GenBank/DDBJ databases">
        <title>Genome sequences of Streptococcus thermophilus strains MTH17CL396 and M17PTZA496 isolated from Fontina cheese in Valle d'Aosta region (Italy).</title>
        <authorList>
            <person name="Treu L."/>
            <person name="Giacomini A."/>
            <person name="Corich V."/>
            <person name="Vendramin V."/>
            <person name="Bovo B."/>
        </authorList>
    </citation>
    <scope>NUCLEOTIDE SEQUENCE [LARGE SCALE GENOMIC DNA]</scope>
    <source>
        <strain evidence="2">M17PTZA496</strain>
    </source>
</reference>
<organism evidence="1 2">
    <name type="scientific">Streptococcus thermophilus M17PTZA496</name>
    <dbReference type="NCBI Taxonomy" id="1433289"/>
    <lineage>
        <taxon>Bacteria</taxon>
        <taxon>Bacillati</taxon>
        <taxon>Bacillota</taxon>
        <taxon>Bacilli</taxon>
        <taxon>Lactobacillales</taxon>
        <taxon>Streptococcaceae</taxon>
        <taxon>Streptococcus</taxon>
    </lineage>
</organism>
<dbReference type="AlphaFoldDB" id="A0A0E2Q0K2"/>
<dbReference type="EMBL" id="AZJT01000054">
    <property type="protein sequence ID" value="ETW89112.1"/>
    <property type="molecule type" value="Genomic_DNA"/>
</dbReference>
<comment type="caution">
    <text evidence="1">The sequence shown here is derived from an EMBL/GenBank/DDBJ whole genome shotgun (WGS) entry which is preliminary data.</text>
</comment>
<sequence>MSPQATDISFTVDADENITSKENFNVAYEPYCQSFITAKAVQISGNFYV</sequence>
<dbReference type="Proteomes" id="UP000024559">
    <property type="component" value="Chromosome"/>
</dbReference>
<dbReference type="PATRIC" id="fig|1433289.7.peg.1449"/>
<evidence type="ECO:0000313" key="2">
    <source>
        <dbReference type="Proteomes" id="UP000024559"/>
    </source>
</evidence>
<accession>A0A0E2Q0K2</accession>
<gene>
    <name evidence="1" type="ORF">X841_07055</name>
</gene>
<evidence type="ECO:0000313" key="1">
    <source>
        <dbReference type="EMBL" id="ETW89112.1"/>
    </source>
</evidence>
<name>A0A0E2Q0K2_STRTR</name>